<feature type="compositionally biased region" description="Polar residues" evidence="6">
    <location>
        <begin position="1"/>
        <end position="15"/>
    </location>
</feature>
<dbReference type="Pfam" id="PF07690">
    <property type="entry name" value="MFS_1"/>
    <property type="match status" value="1"/>
</dbReference>
<dbReference type="AlphaFoldDB" id="A0A3B0NG14"/>
<evidence type="ECO:0000256" key="1">
    <source>
        <dbReference type="ARBA" id="ARBA00004141"/>
    </source>
</evidence>
<evidence type="ECO:0000256" key="2">
    <source>
        <dbReference type="ARBA" id="ARBA00022448"/>
    </source>
</evidence>
<reference evidence="9" key="1">
    <citation type="submission" date="2018-07" db="EMBL/GenBank/DDBJ databases">
        <authorList>
            <person name="Quirk P.G."/>
            <person name="Krulwich T.A."/>
        </authorList>
    </citation>
    <scope>NUCLEOTIDE SEQUENCE</scope>
    <source>
        <strain evidence="9">Anand</strain>
    </source>
</reference>
<feature type="transmembrane region" description="Helical" evidence="7">
    <location>
        <begin position="160"/>
        <end position="184"/>
    </location>
</feature>
<feature type="transmembrane region" description="Helical" evidence="7">
    <location>
        <begin position="308"/>
        <end position="329"/>
    </location>
</feature>
<evidence type="ECO:0000256" key="7">
    <source>
        <dbReference type="SAM" id="Phobius"/>
    </source>
</evidence>
<dbReference type="SUPFAM" id="SSF103473">
    <property type="entry name" value="MFS general substrate transporter"/>
    <property type="match status" value="1"/>
</dbReference>
<dbReference type="InterPro" id="IPR052983">
    <property type="entry name" value="MFS_Riboflavin_Transporter"/>
</dbReference>
<dbReference type="InterPro" id="IPR036259">
    <property type="entry name" value="MFS_trans_sf"/>
</dbReference>
<name>A0A3B0NG14_THEAN</name>
<dbReference type="GO" id="GO:0022857">
    <property type="term" value="F:transmembrane transporter activity"/>
    <property type="evidence" value="ECO:0007669"/>
    <property type="project" value="InterPro"/>
</dbReference>
<dbReference type="VEuPathDB" id="PiroplasmaDB:TA04195"/>
<feature type="region of interest" description="Disordered" evidence="6">
    <location>
        <begin position="1"/>
        <end position="24"/>
    </location>
</feature>
<feature type="transmembrane region" description="Helical" evidence="7">
    <location>
        <begin position="75"/>
        <end position="94"/>
    </location>
</feature>
<evidence type="ECO:0000256" key="6">
    <source>
        <dbReference type="SAM" id="MobiDB-lite"/>
    </source>
</evidence>
<feature type="transmembrane region" description="Helical" evidence="7">
    <location>
        <begin position="276"/>
        <end position="296"/>
    </location>
</feature>
<dbReference type="EMBL" id="UIVT01000003">
    <property type="protein sequence ID" value="SVP93518.1"/>
    <property type="molecule type" value="Genomic_DNA"/>
</dbReference>
<dbReference type="EMBL" id="UIVS01000003">
    <property type="protein sequence ID" value="SVP92713.1"/>
    <property type="molecule type" value="Genomic_DNA"/>
</dbReference>
<accession>A0A3B0NG14</accession>
<keyword evidence="5 7" id="KW-0472">Membrane</keyword>
<dbReference type="PANTHER" id="PTHR43385:SF1">
    <property type="entry name" value="RIBOFLAVIN TRANSPORTER RIBJ"/>
    <property type="match status" value="1"/>
</dbReference>
<feature type="transmembrane region" description="Helical" evidence="7">
    <location>
        <begin position="32"/>
        <end position="55"/>
    </location>
</feature>
<evidence type="ECO:0000313" key="8">
    <source>
        <dbReference type="EMBL" id="SVP92713.1"/>
    </source>
</evidence>
<evidence type="ECO:0000256" key="3">
    <source>
        <dbReference type="ARBA" id="ARBA00022692"/>
    </source>
</evidence>
<comment type="subcellular location">
    <subcellularLocation>
        <location evidence="1">Membrane</location>
        <topology evidence="1">Multi-pass membrane protein</topology>
    </subcellularLocation>
</comment>
<feature type="transmembrane region" description="Helical" evidence="7">
    <location>
        <begin position="129"/>
        <end position="148"/>
    </location>
</feature>
<dbReference type="Gene3D" id="1.20.1250.20">
    <property type="entry name" value="MFS general substrate transporter like domains"/>
    <property type="match status" value="1"/>
</dbReference>
<feature type="transmembrane region" description="Helical" evidence="7">
    <location>
        <begin position="341"/>
        <end position="360"/>
    </location>
</feature>
<protein>
    <submittedName>
        <fullName evidence="9">Membrane transporter, putative</fullName>
    </submittedName>
</protein>
<keyword evidence="2" id="KW-0813">Transport</keyword>
<organism evidence="9">
    <name type="scientific">Theileria annulata</name>
    <dbReference type="NCBI Taxonomy" id="5874"/>
    <lineage>
        <taxon>Eukaryota</taxon>
        <taxon>Sar</taxon>
        <taxon>Alveolata</taxon>
        <taxon>Apicomplexa</taxon>
        <taxon>Aconoidasida</taxon>
        <taxon>Piroplasmida</taxon>
        <taxon>Theileriidae</taxon>
        <taxon>Theileria</taxon>
    </lineage>
</organism>
<evidence type="ECO:0000313" key="9">
    <source>
        <dbReference type="EMBL" id="SVP93518.1"/>
    </source>
</evidence>
<evidence type="ECO:0000256" key="5">
    <source>
        <dbReference type="ARBA" id="ARBA00023136"/>
    </source>
</evidence>
<dbReference type="PANTHER" id="PTHR43385">
    <property type="entry name" value="RIBOFLAVIN TRANSPORTER RIBJ"/>
    <property type="match status" value="1"/>
</dbReference>
<dbReference type="GO" id="GO:0016020">
    <property type="term" value="C:membrane"/>
    <property type="evidence" value="ECO:0007669"/>
    <property type="project" value="UniProtKB-SubCell"/>
</dbReference>
<proteinExistence type="predicted"/>
<keyword evidence="3 7" id="KW-0812">Transmembrane</keyword>
<feature type="transmembrane region" description="Helical" evidence="7">
    <location>
        <begin position="103"/>
        <end position="123"/>
    </location>
</feature>
<sequence>MDQLKDSTNQSSISFRNDEISSRPESNMNRSIFCASLIYAILSYINSFGNIGMYLVSYMRVTSKNPNTNYSLISYIYSTAVLLQSLSGFFTTFVERALGTRKATILGCVLTSLSIIACSFNLHSFRTLILYYSVLGGIASGLILPLPLDAAIRSNPSKRGYICGSIYFYSGLLCVLLTPLQTFYINKSDIRLENIITPTDREVYYRDDKLLTKLPNLFVFQGILYLFLLFLSVVVFDFPRDSVQTEPEYESFITKRINLGSDDMVGEKTHNFMHYLYLWLLIFLSWQSIIFLQSYWKVVALLKLDGSDIFITLIGSAASLSHVIGRILWGIIFDLIGWRHCWIILVASTLVLTFSSYILYQTNIVIYAIW</sequence>
<dbReference type="InterPro" id="IPR011701">
    <property type="entry name" value="MFS"/>
</dbReference>
<feature type="transmembrane region" description="Helical" evidence="7">
    <location>
        <begin position="217"/>
        <end position="236"/>
    </location>
</feature>
<evidence type="ECO:0000256" key="4">
    <source>
        <dbReference type="ARBA" id="ARBA00022989"/>
    </source>
</evidence>
<keyword evidence="4 7" id="KW-1133">Transmembrane helix</keyword>
<gene>
    <name evidence="9" type="ORF">TAT_000251100</name>
    <name evidence="8" type="ORF">TAV_000251100</name>
</gene>